<dbReference type="AlphaFoldDB" id="A0A4R5F1M6"/>
<dbReference type="Pfam" id="PF03799">
    <property type="entry name" value="FtsQ_DivIB_C"/>
    <property type="match status" value="1"/>
</dbReference>
<evidence type="ECO:0000259" key="10">
    <source>
        <dbReference type="PROSITE" id="PS51779"/>
    </source>
</evidence>
<keyword evidence="4 9" id="KW-0132">Cell division</keyword>
<dbReference type="GO" id="GO:0032153">
    <property type="term" value="C:cell division site"/>
    <property type="evidence" value="ECO:0007669"/>
    <property type="project" value="UniProtKB-UniRule"/>
</dbReference>
<dbReference type="GO" id="GO:0005886">
    <property type="term" value="C:plasma membrane"/>
    <property type="evidence" value="ECO:0007669"/>
    <property type="project" value="UniProtKB-SubCell"/>
</dbReference>
<dbReference type="Proteomes" id="UP000294662">
    <property type="component" value="Unassembled WGS sequence"/>
</dbReference>
<dbReference type="HAMAP" id="MF_00911">
    <property type="entry name" value="FtsQ_subfam"/>
    <property type="match status" value="1"/>
</dbReference>
<keyword evidence="5 9" id="KW-0812">Transmembrane</keyword>
<evidence type="ECO:0000256" key="5">
    <source>
        <dbReference type="ARBA" id="ARBA00022692"/>
    </source>
</evidence>
<dbReference type="OrthoDB" id="9783091at2"/>
<evidence type="ECO:0000313" key="12">
    <source>
        <dbReference type="Proteomes" id="UP000294662"/>
    </source>
</evidence>
<keyword evidence="3 9" id="KW-0997">Cell inner membrane</keyword>
<comment type="caution">
    <text evidence="11">The sequence shown here is derived from an EMBL/GenBank/DDBJ whole genome shotgun (WGS) entry which is preliminary data.</text>
</comment>
<dbReference type="GO" id="GO:0090529">
    <property type="term" value="P:cell septum assembly"/>
    <property type="evidence" value="ECO:0007669"/>
    <property type="project" value="InterPro"/>
</dbReference>
<dbReference type="InterPro" id="IPR005548">
    <property type="entry name" value="Cell_div_FtsQ/DivIB_C"/>
</dbReference>
<comment type="similarity">
    <text evidence="9">Belongs to the FtsQ/DivIB family. FtsQ subfamily.</text>
</comment>
<name>A0A4R5F1M6_9RHOB</name>
<dbReference type="PANTHER" id="PTHR35851">
    <property type="entry name" value="CELL DIVISION PROTEIN FTSQ"/>
    <property type="match status" value="1"/>
</dbReference>
<evidence type="ECO:0000256" key="2">
    <source>
        <dbReference type="ARBA" id="ARBA00022475"/>
    </source>
</evidence>
<reference evidence="11 12" key="1">
    <citation type="submission" date="2019-03" db="EMBL/GenBank/DDBJ databases">
        <authorList>
            <person name="Zhang S."/>
        </authorList>
    </citation>
    <scope>NUCLEOTIDE SEQUENCE [LARGE SCALE GENOMIC DNA]</scope>
    <source>
        <strain evidence="11 12">S4J41</strain>
    </source>
</reference>
<sequence>MQQVGQAPRRIQNRADPAPSRLNYRVQRWMLTPGIRLGLRIGIPFCLCFALGSAFMADPQRRDALNLFLSDLRASIQERPEFMVGLMAIDGAGGNLSEDIREAVALDFPVSSFDLDLEQIRQRVIELDPVAAASVRIRPGGILQVDVSERQPSVIWRSRAGLSMLDEAGAHVDNIAARLSRPDLPLVAGQGADLAVPEALALIAAAGPLADRLRGLVRVGERRWDVVLDRGQRILLPPDKPVRALERVLALSEVRDLLDRDVTVVDMRLRARPTVRMSETAVEDWWKIRKINGYGQ</sequence>
<proteinExistence type="inferred from homology"/>
<dbReference type="PANTHER" id="PTHR35851:SF1">
    <property type="entry name" value="CELL DIVISION PROTEIN FTSQ"/>
    <property type="match status" value="1"/>
</dbReference>
<feature type="domain" description="POTRA" evidence="10">
    <location>
        <begin position="82"/>
        <end position="150"/>
    </location>
</feature>
<gene>
    <name evidence="9" type="primary">ftsQ</name>
    <name evidence="11" type="ORF">E1B25_02340</name>
</gene>
<comment type="subcellular location">
    <subcellularLocation>
        <location evidence="9">Cell inner membrane</location>
        <topology evidence="9">Single-pass type II membrane protein</topology>
    </subcellularLocation>
    <subcellularLocation>
        <location evidence="1">Membrane</location>
    </subcellularLocation>
    <text evidence="9">Localizes to the division septum.</text>
</comment>
<dbReference type="InterPro" id="IPR026579">
    <property type="entry name" value="FtsQ"/>
</dbReference>
<feature type="transmembrane region" description="Helical" evidence="9">
    <location>
        <begin position="37"/>
        <end position="57"/>
    </location>
</feature>
<evidence type="ECO:0000313" key="11">
    <source>
        <dbReference type="EMBL" id="TDE41070.1"/>
    </source>
</evidence>
<keyword evidence="8 9" id="KW-0131">Cell cycle</keyword>
<comment type="function">
    <text evidence="9">Essential cell division protein.</text>
</comment>
<dbReference type="RefSeq" id="WP_132827060.1">
    <property type="nucleotide sequence ID" value="NZ_SMFP01000001.1"/>
</dbReference>
<evidence type="ECO:0000256" key="7">
    <source>
        <dbReference type="ARBA" id="ARBA00023136"/>
    </source>
</evidence>
<dbReference type="PROSITE" id="PS51779">
    <property type="entry name" value="POTRA"/>
    <property type="match status" value="1"/>
</dbReference>
<evidence type="ECO:0000256" key="1">
    <source>
        <dbReference type="ARBA" id="ARBA00004370"/>
    </source>
</evidence>
<evidence type="ECO:0000256" key="6">
    <source>
        <dbReference type="ARBA" id="ARBA00022989"/>
    </source>
</evidence>
<accession>A0A4R5F1M6</accession>
<keyword evidence="7 9" id="KW-0472">Membrane</keyword>
<evidence type="ECO:0000256" key="3">
    <source>
        <dbReference type="ARBA" id="ARBA00022519"/>
    </source>
</evidence>
<dbReference type="GO" id="GO:0043093">
    <property type="term" value="P:FtsZ-dependent cytokinesis"/>
    <property type="evidence" value="ECO:0007669"/>
    <property type="project" value="UniProtKB-UniRule"/>
</dbReference>
<keyword evidence="12" id="KW-1185">Reference proteome</keyword>
<organism evidence="11 12">
    <name type="scientific">Antarcticimicrobium sediminis</name>
    <dbReference type="NCBI Taxonomy" id="2546227"/>
    <lineage>
        <taxon>Bacteria</taxon>
        <taxon>Pseudomonadati</taxon>
        <taxon>Pseudomonadota</taxon>
        <taxon>Alphaproteobacteria</taxon>
        <taxon>Rhodobacterales</taxon>
        <taxon>Paracoccaceae</taxon>
        <taxon>Antarcticimicrobium</taxon>
    </lineage>
</organism>
<evidence type="ECO:0000256" key="8">
    <source>
        <dbReference type="ARBA" id="ARBA00023306"/>
    </source>
</evidence>
<dbReference type="EMBL" id="SMFP01000001">
    <property type="protein sequence ID" value="TDE41070.1"/>
    <property type="molecule type" value="Genomic_DNA"/>
</dbReference>
<dbReference type="InterPro" id="IPR034746">
    <property type="entry name" value="POTRA"/>
</dbReference>
<evidence type="ECO:0000256" key="9">
    <source>
        <dbReference type="HAMAP-Rule" id="MF_00911"/>
    </source>
</evidence>
<keyword evidence="2 9" id="KW-1003">Cell membrane</keyword>
<protein>
    <recommendedName>
        <fullName evidence="9">Cell division protein FtsQ</fullName>
    </recommendedName>
</protein>
<keyword evidence="6 9" id="KW-1133">Transmembrane helix</keyword>
<evidence type="ECO:0000256" key="4">
    <source>
        <dbReference type="ARBA" id="ARBA00022618"/>
    </source>
</evidence>